<dbReference type="AlphaFoldDB" id="A0A0V1B440"/>
<name>A0A0V1B440_TRISP</name>
<evidence type="ECO:0000313" key="2">
    <source>
        <dbReference type="EMBL" id="KRY31746.1"/>
    </source>
</evidence>
<dbReference type="OrthoDB" id="5919990at2759"/>
<organism evidence="2 3">
    <name type="scientific">Trichinella spiralis</name>
    <name type="common">Trichina worm</name>
    <dbReference type="NCBI Taxonomy" id="6334"/>
    <lineage>
        <taxon>Eukaryota</taxon>
        <taxon>Metazoa</taxon>
        <taxon>Ecdysozoa</taxon>
        <taxon>Nematoda</taxon>
        <taxon>Enoplea</taxon>
        <taxon>Dorylaimia</taxon>
        <taxon>Trichinellida</taxon>
        <taxon>Trichinellidae</taxon>
        <taxon>Trichinella</taxon>
    </lineage>
</organism>
<evidence type="ECO:0000313" key="3">
    <source>
        <dbReference type="Proteomes" id="UP000054776"/>
    </source>
</evidence>
<accession>A0A0V1B440</accession>
<gene>
    <name evidence="2" type="ORF">T01_3561</name>
    <name evidence="1" type="ORF">T01_8850</name>
</gene>
<dbReference type="EMBL" id="JYDH01000112">
    <property type="protein sequence ID" value="KRY31746.1"/>
    <property type="molecule type" value="Genomic_DNA"/>
</dbReference>
<sequence length="143" mass="16307">MNYAKIGRPQRRYQILPGHACVRSTFPIHVQYKNKQTSTSDDRPEQLKYHQLIEQTQPSKIYIQEYVCVMSSANRNTFVDIATPIICTLPVALFQVELGFSSNSNSRLNIGDESQLKFNIPTTVLSNTTSLTYPILVVVELQR</sequence>
<reference evidence="2 3" key="1">
    <citation type="submission" date="2015-01" db="EMBL/GenBank/DDBJ databases">
        <title>Evolution of Trichinella species and genotypes.</title>
        <authorList>
            <person name="Korhonen P.K."/>
            <person name="Edoardo P."/>
            <person name="Giuseppe L.R."/>
            <person name="Gasser R.B."/>
        </authorList>
    </citation>
    <scope>NUCLEOTIDE SEQUENCE [LARGE SCALE GENOMIC DNA]</scope>
    <source>
        <strain evidence="2">ISS3</strain>
    </source>
</reference>
<dbReference type="Proteomes" id="UP000054776">
    <property type="component" value="Unassembled WGS sequence"/>
</dbReference>
<comment type="caution">
    <text evidence="2">The sequence shown here is derived from an EMBL/GenBank/DDBJ whole genome shotgun (WGS) entry which is preliminary data.</text>
</comment>
<dbReference type="EMBL" id="JYDH01000112">
    <property type="protein sequence ID" value="KRY31745.1"/>
    <property type="molecule type" value="Genomic_DNA"/>
</dbReference>
<evidence type="ECO:0000313" key="1">
    <source>
        <dbReference type="EMBL" id="KRY31745.1"/>
    </source>
</evidence>
<proteinExistence type="predicted"/>
<keyword evidence="3" id="KW-1185">Reference proteome</keyword>
<protein>
    <submittedName>
        <fullName evidence="2">Uncharacterized protein</fullName>
    </submittedName>
</protein>
<dbReference type="InParanoid" id="A0A0V1B440"/>